<evidence type="ECO:0000313" key="3">
    <source>
        <dbReference type="Proteomes" id="UP000749040"/>
    </source>
</evidence>
<comment type="caution">
    <text evidence="2">The sequence shown here is derived from an EMBL/GenBank/DDBJ whole genome shotgun (WGS) entry which is preliminary data.</text>
</comment>
<proteinExistence type="predicted"/>
<organism evidence="2 3">
    <name type="scientific">Actinacidiphila acididurans</name>
    <dbReference type="NCBI Taxonomy" id="2784346"/>
    <lineage>
        <taxon>Bacteria</taxon>
        <taxon>Bacillati</taxon>
        <taxon>Actinomycetota</taxon>
        <taxon>Actinomycetes</taxon>
        <taxon>Kitasatosporales</taxon>
        <taxon>Streptomycetaceae</taxon>
        <taxon>Actinacidiphila</taxon>
    </lineage>
</organism>
<dbReference type="EMBL" id="JADKYB010000023">
    <property type="protein sequence ID" value="MBM9509211.1"/>
    <property type="molecule type" value="Genomic_DNA"/>
</dbReference>
<gene>
    <name evidence="2" type="ORF">ITX44_32620</name>
</gene>
<accession>A0ABS2U0W3</accession>
<feature type="region of interest" description="Disordered" evidence="1">
    <location>
        <begin position="1"/>
        <end position="29"/>
    </location>
</feature>
<sequence length="122" mass="13608">MDSCAPSIVPTGSESVTQGSYEPELAHGPHRIRGLSHPHQLTLRGIPVMCSACDARRDWLLINRGRDVWVRCRCGHQWLEPEIRRADYDAMIATPESITYPTIEQAMLALGFDGSFASVYLP</sequence>
<dbReference type="Proteomes" id="UP000749040">
    <property type="component" value="Unassembled WGS sequence"/>
</dbReference>
<evidence type="ECO:0000313" key="2">
    <source>
        <dbReference type="EMBL" id="MBM9509211.1"/>
    </source>
</evidence>
<keyword evidence="3" id="KW-1185">Reference proteome</keyword>
<reference evidence="2 3" key="1">
    <citation type="submission" date="2021-01" db="EMBL/GenBank/DDBJ databases">
        <title>Streptomyces acididurans sp. nov., isolated from a peat swamp forest soil.</title>
        <authorList>
            <person name="Chantavorakit T."/>
            <person name="Duangmal K."/>
        </authorList>
    </citation>
    <scope>NUCLEOTIDE SEQUENCE [LARGE SCALE GENOMIC DNA]</scope>
    <source>
        <strain evidence="2 3">KK5PA1</strain>
    </source>
</reference>
<evidence type="ECO:0000256" key="1">
    <source>
        <dbReference type="SAM" id="MobiDB-lite"/>
    </source>
</evidence>
<name>A0ABS2U0W3_9ACTN</name>
<feature type="compositionally biased region" description="Polar residues" evidence="1">
    <location>
        <begin position="10"/>
        <end position="20"/>
    </location>
</feature>
<protein>
    <submittedName>
        <fullName evidence="2">Uncharacterized protein</fullName>
    </submittedName>
</protein>